<evidence type="ECO:0000256" key="6">
    <source>
        <dbReference type="ARBA" id="ARBA00022538"/>
    </source>
</evidence>
<organism evidence="14 15">
    <name type="scientific">Desulfosoma caldarium</name>
    <dbReference type="NCBI Taxonomy" id="610254"/>
    <lineage>
        <taxon>Bacteria</taxon>
        <taxon>Pseudomonadati</taxon>
        <taxon>Thermodesulfobacteriota</taxon>
        <taxon>Syntrophobacteria</taxon>
        <taxon>Syntrophobacterales</taxon>
        <taxon>Syntrophobacteraceae</taxon>
        <taxon>Desulfosoma</taxon>
    </lineage>
</organism>
<evidence type="ECO:0000256" key="2">
    <source>
        <dbReference type="ARBA" id="ARBA00009137"/>
    </source>
</evidence>
<feature type="transmembrane region" description="Helical" evidence="13">
    <location>
        <begin position="39"/>
        <end position="60"/>
    </location>
</feature>
<keyword evidence="8 12" id="KW-0630">Potassium</keyword>
<protein>
    <submittedName>
        <fullName evidence="14">Trk system potassium uptake protein TrkH</fullName>
    </submittedName>
</protein>
<dbReference type="InterPro" id="IPR003445">
    <property type="entry name" value="Cat_transpt"/>
</dbReference>
<evidence type="ECO:0000313" key="15">
    <source>
        <dbReference type="Proteomes" id="UP000276223"/>
    </source>
</evidence>
<evidence type="ECO:0000256" key="7">
    <source>
        <dbReference type="ARBA" id="ARBA00022692"/>
    </source>
</evidence>
<feature type="transmembrane region" description="Helical" evidence="13">
    <location>
        <begin position="428"/>
        <end position="451"/>
    </location>
</feature>
<feature type="binding site" evidence="12">
    <location>
        <position position="114"/>
    </location>
    <ligand>
        <name>K(+)</name>
        <dbReference type="ChEBI" id="CHEBI:29103"/>
    </ligand>
</feature>
<feature type="binding site" evidence="12">
    <location>
        <position position="113"/>
    </location>
    <ligand>
        <name>K(+)</name>
        <dbReference type="ChEBI" id="CHEBI:29103"/>
    </ligand>
</feature>
<feature type="transmembrane region" description="Helical" evidence="13">
    <location>
        <begin position="237"/>
        <end position="256"/>
    </location>
</feature>
<keyword evidence="6" id="KW-0633">Potassium transport</keyword>
<feature type="binding site" evidence="12">
    <location>
        <position position="317"/>
    </location>
    <ligand>
        <name>K(+)</name>
        <dbReference type="ChEBI" id="CHEBI:29103"/>
    </ligand>
</feature>
<dbReference type="InterPro" id="IPR004772">
    <property type="entry name" value="TrkH"/>
</dbReference>
<feature type="binding site" evidence="12">
    <location>
        <position position="318"/>
    </location>
    <ligand>
        <name>K(+)</name>
        <dbReference type="ChEBI" id="CHEBI:29103"/>
    </ligand>
</feature>
<dbReference type="PIRSF" id="PIRSF006247">
    <property type="entry name" value="TrkH"/>
    <property type="match status" value="1"/>
</dbReference>
<feature type="transmembrane region" description="Helical" evidence="13">
    <location>
        <begin position="138"/>
        <end position="163"/>
    </location>
</feature>
<keyword evidence="7 13" id="KW-0812">Transmembrane</keyword>
<sequence length="484" mass="52103">MISWIFVPRVLGALLWCIGATLLLPLGFSVAYSDGASGAFLLSMAVAATLGAALMVWTRGKAVPPVIGHREGILIVALGWMIAAALGALPFMFAKTFSSVTDAFFESMSGFTTTGASVLTDIESVPESLLLWRALTQWLGGMGIIVLSLAILPFLGVGGMQLYKAEVPSPVPDKLRPRIKDTAMALWKVYILFTVAETALLMAGGLNLFEALCHTFGTLATGGFSTKNASVGHYQSAYVDGVITVFMLMAGINFSLHYSALKGRPQSFWRDPECRFFLGLFALFTVVTTASLYGSVYASISQAFRYAAFQVISMLTTTGFTTADYERWPALAQAVLFLCMFLGGSAGSTAGGIKCLRILLLIQHGYREMLRLIHPHSVFHVKLGGRMVPTDVLHSVWGFFVLYLGLFVLFSLLMAAMSSDLLSAFSSVAATLGNIGPGFGAIGPATNYAALPEAAKWLLSLSMLLGRLEIYTVLVLLIPEFWRP</sequence>
<evidence type="ECO:0000313" key="14">
    <source>
        <dbReference type="EMBL" id="ROQ89878.1"/>
    </source>
</evidence>
<feature type="binding site" evidence="12">
    <location>
        <position position="222"/>
    </location>
    <ligand>
        <name>K(+)</name>
        <dbReference type="ChEBI" id="CHEBI:29103"/>
    </ligand>
</feature>
<dbReference type="PANTHER" id="PTHR32024:SF2">
    <property type="entry name" value="TRK SYSTEM POTASSIUM UPTAKE PROTEIN TRKG-RELATED"/>
    <property type="match status" value="1"/>
</dbReference>
<dbReference type="GO" id="GO:0046872">
    <property type="term" value="F:metal ion binding"/>
    <property type="evidence" value="ECO:0007669"/>
    <property type="project" value="UniProtKB-KW"/>
</dbReference>
<keyword evidence="3" id="KW-0813">Transport</keyword>
<dbReference type="PANTHER" id="PTHR32024">
    <property type="entry name" value="TRK SYSTEM POTASSIUM UPTAKE PROTEIN TRKG-RELATED"/>
    <property type="match status" value="1"/>
</dbReference>
<dbReference type="GO" id="GO:0005886">
    <property type="term" value="C:plasma membrane"/>
    <property type="evidence" value="ECO:0007669"/>
    <property type="project" value="UniProtKB-SubCell"/>
</dbReference>
<dbReference type="AlphaFoldDB" id="A0A3N1UJD1"/>
<keyword evidence="10" id="KW-0406">Ion transport</keyword>
<feature type="transmembrane region" description="Helical" evidence="13">
    <location>
        <begin position="457"/>
        <end position="478"/>
    </location>
</feature>
<evidence type="ECO:0000256" key="1">
    <source>
        <dbReference type="ARBA" id="ARBA00004429"/>
    </source>
</evidence>
<comment type="caution">
    <text evidence="14">The sequence shown here is derived from an EMBL/GenBank/DDBJ whole genome shotgun (WGS) entry which is preliminary data.</text>
</comment>
<feature type="transmembrane region" description="Helical" evidence="13">
    <location>
        <begin position="72"/>
        <end position="93"/>
    </location>
</feature>
<name>A0A3N1UJD1_9BACT</name>
<proteinExistence type="inferred from homology"/>
<keyword evidence="15" id="KW-1185">Reference proteome</keyword>
<keyword evidence="12" id="KW-0479">Metal-binding</keyword>
<dbReference type="EMBL" id="RJVA01000016">
    <property type="protein sequence ID" value="ROQ89878.1"/>
    <property type="molecule type" value="Genomic_DNA"/>
</dbReference>
<feature type="transmembrane region" description="Helical" evidence="13">
    <location>
        <begin position="335"/>
        <end position="362"/>
    </location>
</feature>
<evidence type="ECO:0000256" key="4">
    <source>
        <dbReference type="ARBA" id="ARBA00022475"/>
    </source>
</evidence>
<feature type="transmembrane region" description="Helical" evidence="13">
    <location>
        <begin position="276"/>
        <end position="297"/>
    </location>
</feature>
<keyword evidence="4" id="KW-1003">Cell membrane</keyword>
<evidence type="ECO:0000256" key="9">
    <source>
        <dbReference type="ARBA" id="ARBA00022989"/>
    </source>
</evidence>
<evidence type="ECO:0000256" key="5">
    <source>
        <dbReference type="ARBA" id="ARBA00022519"/>
    </source>
</evidence>
<comment type="similarity">
    <text evidence="2">Belongs to the TrkH potassium transport family.</text>
</comment>
<feature type="transmembrane region" description="Helical" evidence="13">
    <location>
        <begin position="184"/>
        <end position="209"/>
    </location>
</feature>
<evidence type="ECO:0000256" key="8">
    <source>
        <dbReference type="ARBA" id="ARBA00022958"/>
    </source>
</evidence>
<dbReference type="Pfam" id="PF02386">
    <property type="entry name" value="TrkH"/>
    <property type="match status" value="1"/>
</dbReference>
<evidence type="ECO:0000256" key="10">
    <source>
        <dbReference type="ARBA" id="ARBA00023065"/>
    </source>
</evidence>
<evidence type="ECO:0000256" key="3">
    <source>
        <dbReference type="ARBA" id="ARBA00022448"/>
    </source>
</evidence>
<feature type="transmembrane region" description="Helical" evidence="13">
    <location>
        <begin position="396"/>
        <end position="416"/>
    </location>
</feature>
<evidence type="ECO:0000256" key="12">
    <source>
        <dbReference type="PIRSR" id="PIRSR006247-1"/>
    </source>
</evidence>
<evidence type="ECO:0000256" key="11">
    <source>
        <dbReference type="ARBA" id="ARBA00023136"/>
    </source>
</evidence>
<dbReference type="GO" id="GO:0015379">
    <property type="term" value="F:potassium:chloride symporter activity"/>
    <property type="evidence" value="ECO:0007669"/>
    <property type="project" value="InterPro"/>
</dbReference>
<keyword evidence="5" id="KW-0997">Cell inner membrane</keyword>
<feature type="binding site" evidence="12">
    <location>
        <position position="434"/>
    </location>
    <ligand>
        <name>K(+)</name>
        <dbReference type="ChEBI" id="CHEBI:29103"/>
    </ligand>
</feature>
<keyword evidence="11 13" id="KW-0472">Membrane</keyword>
<evidence type="ECO:0000256" key="13">
    <source>
        <dbReference type="SAM" id="Phobius"/>
    </source>
</evidence>
<accession>A0A3N1UJD1</accession>
<dbReference type="Proteomes" id="UP000276223">
    <property type="component" value="Unassembled WGS sequence"/>
</dbReference>
<keyword evidence="9 13" id="KW-1133">Transmembrane helix</keyword>
<comment type="subcellular location">
    <subcellularLocation>
        <location evidence="1">Cell inner membrane</location>
        <topology evidence="1">Multi-pass membrane protein</topology>
    </subcellularLocation>
</comment>
<dbReference type="NCBIfam" id="TIGR00933">
    <property type="entry name" value="2a38"/>
    <property type="match status" value="1"/>
</dbReference>
<gene>
    <name evidence="14" type="ORF">EDC27_2994</name>
</gene>
<reference evidence="14 15" key="1">
    <citation type="submission" date="2018-11" db="EMBL/GenBank/DDBJ databases">
        <title>Genomic Encyclopedia of Type Strains, Phase IV (KMG-IV): sequencing the most valuable type-strain genomes for metagenomic binning, comparative biology and taxonomic classification.</title>
        <authorList>
            <person name="Goeker M."/>
        </authorList>
    </citation>
    <scope>NUCLEOTIDE SEQUENCE [LARGE SCALE GENOMIC DNA]</scope>
    <source>
        <strain evidence="14 15">DSM 22027</strain>
    </source>
</reference>